<accession>A0A6C0IJI5</accession>
<evidence type="ECO:0000313" key="1">
    <source>
        <dbReference type="EMBL" id="QHT93132.1"/>
    </source>
</evidence>
<dbReference type="EMBL" id="MN740200">
    <property type="protein sequence ID" value="QHT93132.1"/>
    <property type="molecule type" value="Genomic_DNA"/>
</dbReference>
<sequence>MSAPIALNSENYPALDASIQTIIKGGKRALISIYTNAEGTTMASDTHGVIDKREILTISYTASYKDADGNDTNPFVVVKFKHNGDQFVDYFTSIDYVEDHWYKLDEQNIPFKTF</sequence>
<protein>
    <submittedName>
        <fullName evidence="1">Uncharacterized protein</fullName>
    </submittedName>
</protein>
<proteinExistence type="predicted"/>
<dbReference type="AlphaFoldDB" id="A0A6C0IJI5"/>
<name>A0A6C0IJI5_9ZZZZ</name>
<organism evidence="1">
    <name type="scientific">viral metagenome</name>
    <dbReference type="NCBI Taxonomy" id="1070528"/>
    <lineage>
        <taxon>unclassified sequences</taxon>
        <taxon>metagenomes</taxon>
        <taxon>organismal metagenomes</taxon>
    </lineage>
</organism>
<reference evidence="1" key="1">
    <citation type="journal article" date="2020" name="Nature">
        <title>Giant virus diversity and host interactions through global metagenomics.</title>
        <authorList>
            <person name="Schulz F."/>
            <person name="Roux S."/>
            <person name="Paez-Espino D."/>
            <person name="Jungbluth S."/>
            <person name="Walsh D.A."/>
            <person name="Denef V.J."/>
            <person name="McMahon K.D."/>
            <person name="Konstantinidis K.T."/>
            <person name="Eloe-Fadrosh E.A."/>
            <person name="Kyrpides N.C."/>
            <person name="Woyke T."/>
        </authorList>
    </citation>
    <scope>NUCLEOTIDE SEQUENCE</scope>
    <source>
        <strain evidence="1">GVMAG-M-3300023210-19</strain>
    </source>
</reference>